<keyword evidence="3" id="KW-1185">Reference proteome</keyword>
<dbReference type="EMBL" id="VMBF01000003">
    <property type="protein sequence ID" value="TSJ80016.1"/>
    <property type="molecule type" value="Genomic_DNA"/>
</dbReference>
<dbReference type="InterPro" id="IPR024422">
    <property type="entry name" value="Protein_unknown_function_OB"/>
</dbReference>
<gene>
    <name evidence="1" type="ORF">F2B50_07350</name>
    <name evidence="2" type="ORF">FPF71_07350</name>
</gene>
<dbReference type="Proteomes" id="UP000322315">
    <property type="component" value="Unassembled WGS sequence"/>
</dbReference>
<dbReference type="OrthoDB" id="1449127at2"/>
<protein>
    <submittedName>
        <fullName evidence="1">Uncharacterized protein</fullName>
    </submittedName>
</protein>
<sequence length="131" mass="14521">MKRAIITISVVIIAVICYATYQYNKPQQDVLSSNSDYSFSAIQLIEKFNQDANASTPLFDKIITVSGKISLIEESTNTSILILNDGIKCEIKNNDAQQNLTKGMSVKIKGVFSGYDDMFNEIALVKCVIIE</sequence>
<reference evidence="1" key="3">
    <citation type="submission" date="2019-09" db="EMBL/GenBank/DDBJ databases">
        <authorList>
            <person name="Zhang D.-C."/>
        </authorList>
    </citation>
    <scope>NUCLEOTIDE SEQUENCE</scope>
    <source>
        <strain evidence="1">RU-4-M-4</strain>
    </source>
</reference>
<proteinExistence type="predicted"/>
<name>A0A5M7BBP1_9FLAO</name>
<dbReference type="AlphaFoldDB" id="A0A5M7BBP1"/>
<dbReference type="EMBL" id="VWRS01000003">
    <property type="protein sequence ID" value="KAA5825718.1"/>
    <property type="molecule type" value="Genomic_DNA"/>
</dbReference>
<evidence type="ECO:0000313" key="1">
    <source>
        <dbReference type="EMBL" id="KAA5825718.1"/>
    </source>
</evidence>
<comment type="caution">
    <text evidence="1">The sequence shown here is derived from an EMBL/GenBank/DDBJ whole genome shotgun (WGS) entry which is preliminary data.</text>
</comment>
<dbReference type="Pfam" id="PF12869">
    <property type="entry name" value="tRNA_anti-like"/>
    <property type="match status" value="1"/>
</dbReference>
<reference evidence="1 4" key="1">
    <citation type="journal article" date="2015" name="Int. J. Syst. Evol. Microbiol.">
        <title>Algibacter amylolyticus sp. nov., isolated from intertidal sediment.</title>
        <authorList>
            <person name="Zhang D.C."/>
            <person name="Wu J."/>
            <person name="Neuner K."/>
            <person name="Yao J."/>
            <person name="Margesin R."/>
        </authorList>
    </citation>
    <scope>NUCLEOTIDE SEQUENCE [LARGE SCALE GENOMIC DNA]</scope>
    <source>
        <strain evidence="1 4">RU-4-M-4</strain>
    </source>
</reference>
<dbReference type="RefSeq" id="WP_144116036.1">
    <property type="nucleotide sequence ID" value="NZ_JACHGE010000003.1"/>
</dbReference>
<reference evidence="2 3" key="2">
    <citation type="submission" date="2019-07" db="EMBL/GenBank/DDBJ databases">
        <title>Algibacter marinivivus sp. nov., isolated from the surface of a marine red alga.</title>
        <authorList>
            <person name="Zhong X."/>
            <person name="Xu W."/>
            <person name="Zhang Y."/>
            <person name="Zhang Q."/>
            <person name="Du Z."/>
        </authorList>
    </citation>
    <scope>NUCLEOTIDE SEQUENCE [LARGE SCALE GENOMIC DNA]</scope>
    <source>
        <strain evidence="2 3">RU-4-M-4</strain>
    </source>
</reference>
<evidence type="ECO:0000313" key="2">
    <source>
        <dbReference type="EMBL" id="TSJ80016.1"/>
    </source>
</evidence>
<dbReference type="Proteomes" id="UP000315145">
    <property type="component" value="Unassembled WGS sequence"/>
</dbReference>
<organism evidence="1 4">
    <name type="scientific">Algibacter amylolyticus</name>
    <dbReference type="NCBI Taxonomy" id="1608400"/>
    <lineage>
        <taxon>Bacteria</taxon>
        <taxon>Pseudomonadati</taxon>
        <taxon>Bacteroidota</taxon>
        <taxon>Flavobacteriia</taxon>
        <taxon>Flavobacteriales</taxon>
        <taxon>Flavobacteriaceae</taxon>
        <taxon>Algibacter</taxon>
    </lineage>
</organism>
<evidence type="ECO:0000313" key="3">
    <source>
        <dbReference type="Proteomes" id="UP000315145"/>
    </source>
</evidence>
<evidence type="ECO:0000313" key="4">
    <source>
        <dbReference type="Proteomes" id="UP000322315"/>
    </source>
</evidence>
<accession>A0A5M7BBP1</accession>